<dbReference type="PROSITE" id="PS51918">
    <property type="entry name" value="RADICAL_SAM"/>
    <property type="match status" value="1"/>
</dbReference>
<dbReference type="CDD" id="cd01335">
    <property type="entry name" value="Radical_SAM"/>
    <property type="match status" value="1"/>
</dbReference>
<gene>
    <name evidence="5" type="ORF">ABID46_000568</name>
</gene>
<dbReference type="NCBIfam" id="NF033668">
    <property type="entry name" value="rSAM_PA0069"/>
    <property type="match status" value="1"/>
</dbReference>
<dbReference type="EMBL" id="JBEPMO010000002">
    <property type="protein sequence ID" value="MET3731009.1"/>
    <property type="molecule type" value="Genomic_DNA"/>
</dbReference>
<dbReference type="InterPro" id="IPR058240">
    <property type="entry name" value="rSAM_sf"/>
</dbReference>
<keyword evidence="2" id="KW-0408">Iron</keyword>
<dbReference type="SUPFAM" id="SSF102114">
    <property type="entry name" value="Radical SAM enzymes"/>
    <property type="match status" value="1"/>
</dbReference>
<keyword evidence="6" id="KW-1185">Reference proteome</keyword>
<evidence type="ECO:0000259" key="4">
    <source>
        <dbReference type="PROSITE" id="PS51918"/>
    </source>
</evidence>
<dbReference type="InterPro" id="IPR006638">
    <property type="entry name" value="Elp3/MiaA/NifB-like_rSAM"/>
</dbReference>
<dbReference type="PANTHER" id="PTHR43432:SF3">
    <property type="entry name" value="SLR0285 PROTEIN"/>
    <property type="match status" value="1"/>
</dbReference>
<feature type="domain" description="Radical SAM core" evidence="4">
    <location>
        <begin position="64"/>
        <end position="301"/>
    </location>
</feature>
<dbReference type="PANTHER" id="PTHR43432">
    <property type="entry name" value="SLR0285 PROTEIN"/>
    <property type="match status" value="1"/>
</dbReference>
<reference evidence="5 6" key="1">
    <citation type="submission" date="2024-06" db="EMBL/GenBank/DDBJ databases">
        <title>Genomic Encyclopedia of Type Strains, Phase IV (KMG-IV): sequencing the most valuable type-strain genomes for metagenomic binning, comparative biology and taxonomic classification.</title>
        <authorList>
            <person name="Goeker M."/>
        </authorList>
    </citation>
    <scope>NUCLEOTIDE SEQUENCE [LARGE SCALE GENOMIC DNA]</scope>
    <source>
        <strain evidence="5 6">DSM 29388</strain>
    </source>
</reference>
<protein>
    <submittedName>
        <fullName evidence="5">DNA repair photolyase</fullName>
    </submittedName>
</protein>
<evidence type="ECO:0000313" key="5">
    <source>
        <dbReference type="EMBL" id="MET3731009.1"/>
    </source>
</evidence>
<accession>A0ABV2LQZ3</accession>
<dbReference type="RefSeq" id="WP_354506864.1">
    <property type="nucleotide sequence ID" value="NZ_JBEPMO010000002.1"/>
</dbReference>
<comment type="caution">
    <text evidence="5">The sequence shown here is derived from an EMBL/GenBank/DDBJ whole genome shotgun (WGS) entry which is preliminary data.</text>
</comment>
<evidence type="ECO:0000256" key="3">
    <source>
        <dbReference type="ARBA" id="ARBA00023014"/>
    </source>
</evidence>
<evidence type="ECO:0000256" key="2">
    <source>
        <dbReference type="ARBA" id="ARBA00023004"/>
    </source>
</evidence>
<evidence type="ECO:0000313" key="6">
    <source>
        <dbReference type="Proteomes" id="UP001549146"/>
    </source>
</evidence>
<dbReference type="Pfam" id="PF04055">
    <property type="entry name" value="Radical_SAM"/>
    <property type="match status" value="1"/>
</dbReference>
<organism evidence="5 6">
    <name type="scientific">Moheibacter stercoris</name>
    <dbReference type="NCBI Taxonomy" id="1628251"/>
    <lineage>
        <taxon>Bacteria</taxon>
        <taxon>Pseudomonadati</taxon>
        <taxon>Bacteroidota</taxon>
        <taxon>Flavobacteriia</taxon>
        <taxon>Flavobacteriales</taxon>
        <taxon>Weeksellaceae</taxon>
        <taxon>Moheibacter</taxon>
    </lineage>
</organism>
<dbReference type="InterPro" id="IPR040086">
    <property type="entry name" value="MJ0683-like"/>
</dbReference>
<dbReference type="SFLD" id="SFLDS00029">
    <property type="entry name" value="Radical_SAM"/>
    <property type="match status" value="1"/>
</dbReference>
<dbReference type="SMART" id="SM00729">
    <property type="entry name" value="Elp3"/>
    <property type="match status" value="1"/>
</dbReference>
<evidence type="ECO:0000256" key="1">
    <source>
        <dbReference type="ARBA" id="ARBA00022723"/>
    </source>
</evidence>
<sequence>MNQKGKKGQGAIQNVDNHFEKISYVQTFYEDEILDEFGNRVEDKSPTEYLEVFPKSILNIIPRKDMPTEYSMNPYQGCEHGCAYCYARPTHEYWGYSAGIDFERKIMVKMSAPKLVEELFLKRNFQPHPFMLSGNTDCYQPIERKLELTRQILQLCLDYRHPVEIITKNALILRDLDILIPLAEKNLVKVAISIPTINEELRKKLEPRTSTISNKLKAIEVLAQNKVPVMAMIAPIIPGLNSEEILAIMKRVSELGAEDYGYTLVRLNDTVEPVFKNWLEVHFPERASKILNQIRSIHGGKFNERMAKKRYVGQGNFAQMIHQTFKIGERKYFPNGIQPRILATHLFNGSKGQQLSLF</sequence>
<dbReference type="SFLD" id="SFLDG01084">
    <property type="entry name" value="Uncharacterised_Radical_SAM_Su"/>
    <property type="match status" value="1"/>
</dbReference>
<keyword evidence="3" id="KW-0411">Iron-sulfur</keyword>
<name>A0ABV2LQZ3_9FLAO</name>
<dbReference type="Gene3D" id="3.80.30.30">
    <property type="match status" value="1"/>
</dbReference>
<keyword evidence="1" id="KW-0479">Metal-binding</keyword>
<dbReference type="InterPro" id="IPR007197">
    <property type="entry name" value="rSAM"/>
</dbReference>
<dbReference type="Proteomes" id="UP001549146">
    <property type="component" value="Unassembled WGS sequence"/>
</dbReference>
<proteinExistence type="predicted"/>